<dbReference type="EMBL" id="LN902843">
    <property type="protein sequence ID" value="CDS39461.1"/>
    <property type="molecule type" value="Genomic_DNA"/>
</dbReference>
<dbReference type="AlphaFoldDB" id="A0A068Y8A3"/>
<protein>
    <submittedName>
        <fullName evidence="1">Expressed protein</fullName>
    </submittedName>
</protein>
<evidence type="ECO:0000313" key="1">
    <source>
        <dbReference type="EMBL" id="CDS39461.1"/>
    </source>
</evidence>
<gene>
    <name evidence="1" type="ORF">EmuJ_000698800</name>
</gene>
<reference evidence="1" key="2">
    <citation type="submission" date="2015-11" db="EMBL/GenBank/DDBJ databases">
        <authorList>
            <person name="Zhang Y."/>
            <person name="Guo Z."/>
        </authorList>
    </citation>
    <scope>NUCLEOTIDE SEQUENCE</scope>
</reference>
<sequence length="140" mass="15455">MSMGDDGSRQVSLRLLIAFLQNTGLGKMPKVDVNINPSVRSHHHSPIRSICTSSAPLRLIAQRWKIGIRLSRSGSLSAATNVASQDSLRTKEDTILGQNIYIQHREGVWAIGMAKRPAHPVRYKGANSKCQKWRLTGIEG</sequence>
<name>A0A068Y8A3_ECHMU</name>
<accession>A0A068Y8A3</accession>
<dbReference type="Proteomes" id="UP000017246">
    <property type="component" value="Unassembled WGS sequence"/>
</dbReference>
<evidence type="ECO:0000313" key="2">
    <source>
        <dbReference type="Proteomes" id="UP000017246"/>
    </source>
</evidence>
<organism evidence="1 2">
    <name type="scientific">Echinococcus multilocularis</name>
    <name type="common">Fox tapeworm</name>
    <dbReference type="NCBI Taxonomy" id="6211"/>
    <lineage>
        <taxon>Eukaryota</taxon>
        <taxon>Metazoa</taxon>
        <taxon>Spiralia</taxon>
        <taxon>Lophotrochozoa</taxon>
        <taxon>Platyhelminthes</taxon>
        <taxon>Cestoda</taxon>
        <taxon>Eucestoda</taxon>
        <taxon>Cyclophyllidea</taxon>
        <taxon>Taeniidae</taxon>
        <taxon>Echinococcus</taxon>
    </lineage>
</organism>
<proteinExistence type="predicted"/>
<keyword evidence="2" id="KW-1185">Reference proteome</keyword>
<reference evidence="1" key="1">
    <citation type="journal article" date="2013" name="Nature">
        <title>The genomes of four tapeworm species reveal adaptations to parasitism.</title>
        <authorList>
            <person name="Tsai I.J."/>
            <person name="Zarowiecki M."/>
            <person name="Holroyd N."/>
            <person name="Garciarrubio A."/>
            <person name="Sanchez-Flores A."/>
            <person name="Brooks K.L."/>
            <person name="Tracey A."/>
            <person name="Bobes R.J."/>
            <person name="Fragoso G."/>
            <person name="Sciutto E."/>
            <person name="Aslett M."/>
            <person name="Beasley H."/>
            <person name="Bennett H.M."/>
            <person name="Cai J."/>
            <person name="Camicia F."/>
            <person name="Clark R."/>
            <person name="Cucher M."/>
            <person name="De Silva N."/>
            <person name="Day T.A."/>
            <person name="Deplazes P."/>
            <person name="Estrada K."/>
            <person name="Fernandez C."/>
            <person name="Holland P.W."/>
            <person name="Hou J."/>
            <person name="Hu S."/>
            <person name="Huckvale T."/>
            <person name="Hung S.S."/>
            <person name="Kamenetzky L."/>
            <person name="Keane J.A."/>
            <person name="Kiss F."/>
            <person name="Koziol U."/>
            <person name="Lambert O."/>
            <person name="Liu K."/>
            <person name="Luo X."/>
            <person name="Luo Y."/>
            <person name="Macchiaroli N."/>
            <person name="Nichol S."/>
            <person name="Paps J."/>
            <person name="Parkinson J."/>
            <person name="Pouchkina-Stantcheva N."/>
            <person name="Riddiford N."/>
            <person name="Rosenzvit M."/>
            <person name="Salinas G."/>
            <person name="Wasmuth J.D."/>
            <person name="Zamanian M."/>
            <person name="Zheng Y."/>
            <person name="Cai X."/>
            <person name="Soberon X."/>
            <person name="Olson P.D."/>
            <person name="Laclette J.P."/>
            <person name="Brehm K."/>
            <person name="Berriman M."/>
            <person name="Garciarrubio A."/>
            <person name="Bobes R.J."/>
            <person name="Fragoso G."/>
            <person name="Sanchez-Flores A."/>
            <person name="Estrada K."/>
            <person name="Cevallos M.A."/>
            <person name="Morett E."/>
            <person name="Gonzalez V."/>
            <person name="Portillo T."/>
            <person name="Ochoa-Leyva A."/>
            <person name="Jose M.V."/>
            <person name="Sciutto E."/>
            <person name="Landa A."/>
            <person name="Jimenez L."/>
            <person name="Valdes V."/>
            <person name="Carrero J.C."/>
            <person name="Larralde C."/>
            <person name="Morales-Montor J."/>
            <person name="Limon-Lason J."/>
            <person name="Soberon X."/>
            <person name="Laclette J.P."/>
        </authorList>
    </citation>
    <scope>NUCLEOTIDE SEQUENCE [LARGE SCALE GENOMIC DNA]</scope>
</reference>
<dbReference type="OrthoDB" id="10559736at2759"/>